<reference evidence="1 2" key="1">
    <citation type="submission" date="2018-03" db="EMBL/GenBank/DDBJ databases">
        <title>Genomic Encyclopedia of Archaeal and Bacterial Type Strains, Phase II (KMG-II): from individual species to whole genera.</title>
        <authorList>
            <person name="Goeker M."/>
        </authorList>
    </citation>
    <scope>NUCLEOTIDE SEQUENCE [LARGE SCALE GENOMIC DNA]</scope>
    <source>
        <strain evidence="1 2">DSM 45348</strain>
    </source>
</reference>
<gene>
    <name evidence="1" type="ORF">CLV70_11845</name>
</gene>
<dbReference type="AlphaFoldDB" id="A0A2T0RLI6"/>
<dbReference type="EMBL" id="PVZG01000018">
    <property type="protein sequence ID" value="PRY21980.1"/>
    <property type="molecule type" value="Genomic_DNA"/>
</dbReference>
<proteinExistence type="predicted"/>
<evidence type="ECO:0000313" key="1">
    <source>
        <dbReference type="EMBL" id="PRY21980.1"/>
    </source>
</evidence>
<keyword evidence="2" id="KW-1185">Reference proteome</keyword>
<sequence>MPSTVPANVTEREHRLSYQQELARATDRAIRVAGGRRIIVDDSWEVEISARSWSSMLAIIKKIALTHLGYADMRSIENVAARYLD</sequence>
<dbReference type="RefSeq" id="WP_146164210.1">
    <property type="nucleotide sequence ID" value="NZ_PVZG01000018.1"/>
</dbReference>
<comment type="caution">
    <text evidence="1">The sequence shown here is derived from an EMBL/GenBank/DDBJ whole genome shotgun (WGS) entry which is preliminary data.</text>
</comment>
<protein>
    <submittedName>
        <fullName evidence="1">Uncharacterized protein</fullName>
    </submittedName>
</protein>
<evidence type="ECO:0000313" key="2">
    <source>
        <dbReference type="Proteomes" id="UP000239209"/>
    </source>
</evidence>
<dbReference type="Proteomes" id="UP000239209">
    <property type="component" value="Unassembled WGS sequence"/>
</dbReference>
<organism evidence="1 2">
    <name type="scientific">Pseudosporangium ferrugineum</name>
    <dbReference type="NCBI Taxonomy" id="439699"/>
    <lineage>
        <taxon>Bacteria</taxon>
        <taxon>Bacillati</taxon>
        <taxon>Actinomycetota</taxon>
        <taxon>Actinomycetes</taxon>
        <taxon>Micromonosporales</taxon>
        <taxon>Micromonosporaceae</taxon>
        <taxon>Pseudosporangium</taxon>
    </lineage>
</organism>
<accession>A0A2T0RLI6</accession>
<name>A0A2T0RLI6_9ACTN</name>